<keyword evidence="4" id="KW-0813">Transport</keyword>
<protein>
    <submittedName>
        <fullName evidence="8">Phosphate transport system regulatory protein PhoU</fullName>
    </submittedName>
</protein>
<dbReference type="SUPFAM" id="SSF109755">
    <property type="entry name" value="PhoU-like"/>
    <property type="match status" value="1"/>
</dbReference>
<dbReference type="SUPFAM" id="SSF52788">
    <property type="entry name" value="Phosphotyrosine protein phosphatases I"/>
    <property type="match status" value="1"/>
</dbReference>
<comment type="subunit">
    <text evidence="3">Homodimer.</text>
</comment>
<dbReference type="GO" id="GO:0045936">
    <property type="term" value="P:negative regulation of phosphate metabolic process"/>
    <property type="evidence" value="ECO:0007669"/>
    <property type="project" value="InterPro"/>
</dbReference>
<evidence type="ECO:0000313" key="9">
    <source>
        <dbReference type="Proteomes" id="UP000197025"/>
    </source>
</evidence>
<dbReference type="SMART" id="SM00226">
    <property type="entry name" value="LMWPc"/>
    <property type="match status" value="1"/>
</dbReference>
<dbReference type="Gene3D" id="1.20.58.220">
    <property type="entry name" value="Phosphate transport system protein phou homolog 2, domain 2"/>
    <property type="match status" value="1"/>
</dbReference>
<dbReference type="Proteomes" id="UP000197025">
    <property type="component" value="Unassembled WGS sequence"/>
</dbReference>
<evidence type="ECO:0000313" key="8">
    <source>
        <dbReference type="EMBL" id="SNB70491.1"/>
    </source>
</evidence>
<dbReference type="Pfam" id="PF01451">
    <property type="entry name" value="LMWPc"/>
    <property type="match status" value="1"/>
</dbReference>
<dbReference type="GO" id="GO:0005737">
    <property type="term" value="C:cytoplasm"/>
    <property type="evidence" value="ECO:0007669"/>
    <property type="project" value="UniProtKB-SubCell"/>
</dbReference>
<dbReference type="RefSeq" id="WP_088571900.1">
    <property type="nucleotide sequence ID" value="NZ_FYEK01000044.1"/>
</dbReference>
<feature type="domain" description="Phosphotyrosine protein phosphatase I" evidence="7">
    <location>
        <begin position="6"/>
        <end position="144"/>
    </location>
</feature>
<dbReference type="EMBL" id="FYEK01000044">
    <property type="protein sequence ID" value="SNB70491.1"/>
    <property type="molecule type" value="Genomic_DNA"/>
</dbReference>
<accession>A0A212RE00</accession>
<evidence type="ECO:0000256" key="2">
    <source>
        <dbReference type="ARBA" id="ARBA00008107"/>
    </source>
</evidence>
<dbReference type="FunFam" id="1.20.58.220:FF:000004">
    <property type="entry name" value="Phosphate-specific transport system accessory protein PhoU"/>
    <property type="match status" value="1"/>
</dbReference>
<evidence type="ECO:0000259" key="7">
    <source>
        <dbReference type="SMART" id="SM00226"/>
    </source>
</evidence>
<keyword evidence="6" id="KW-0592">Phosphate transport</keyword>
<dbReference type="Pfam" id="PF01895">
    <property type="entry name" value="PhoU"/>
    <property type="match status" value="2"/>
</dbReference>
<keyword evidence="9" id="KW-1185">Reference proteome</keyword>
<comment type="subcellular location">
    <subcellularLocation>
        <location evidence="1">Cytoplasm</location>
    </subcellularLocation>
</comment>
<dbReference type="GO" id="GO:0030643">
    <property type="term" value="P:intracellular phosphate ion homeostasis"/>
    <property type="evidence" value="ECO:0007669"/>
    <property type="project" value="InterPro"/>
</dbReference>
<evidence type="ECO:0000256" key="6">
    <source>
        <dbReference type="ARBA" id="ARBA00022592"/>
    </source>
</evidence>
<dbReference type="GO" id="GO:0006817">
    <property type="term" value="P:phosphate ion transport"/>
    <property type="evidence" value="ECO:0007669"/>
    <property type="project" value="UniProtKB-KW"/>
</dbReference>
<dbReference type="InterPro" id="IPR023485">
    <property type="entry name" value="Ptyr_pPase"/>
</dbReference>
<dbReference type="InterPro" id="IPR038078">
    <property type="entry name" value="PhoU-like_sf"/>
</dbReference>
<evidence type="ECO:0000256" key="5">
    <source>
        <dbReference type="ARBA" id="ARBA00022490"/>
    </source>
</evidence>
<dbReference type="AlphaFoldDB" id="A0A212RE00"/>
<dbReference type="InParanoid" id="A0A212RE00"/>
<dbReference type="PANTHER" id="PTHR42930">
    <property type="entry name" value="PHOSPHATE-SPECIFIC TRANSPORT SYSTEM ACCESSORY PROTEIN PHOU"/>
    <property type="match status" value="1"/>
</dbReference>
<dbReference type="CDD" id="cd16345">
    <property type="entry name" value="LMWP_ArsC"/>
    <property type="match status" value="1"/>
</dbReference>
<dbReference type="Gene3D" id="3.40.50.2300">
    <property type="match status" value="1"/>
</dbReference>
<dbReference type="InterPro" id="IPR036196">
    <property type="entry name" value="Ptyr_pPase_sf"/>
</dbReference>
<evidence type="ECO:0000256" key="4">
    <source>
        <dbReference type="ARBA" id="ARBA00022448"/>
    </source>
</evidence>
<dbReference type="OrthoDB" id="9814256at2"/>
<keyword evidence="5" id="KW-0963">Cytoplasm</keyword>
<evidence type="ECO:0000256" key="3">
    <source>
        <dbReference type="ARBA" id="ARBA00011738"/>
    </source>
</evidence>
<dbReference type="NCBIfam" id="TIGR02135">
    <property type="entry name" value="phoU_full"/>
    <property type="match status" value="1"/>
</dbReference>
<organism evidence="8 9">
    <name type="scientific">Thermoflexus hugenholtzii JAD2</name>
    <dbReference type="NCBI Taxonomy" id="877466"/>
    <lineage>
        <taxon>Bacteria</taxon>
        <taxon>Bacillati</taxon>
        <taxon>Chloroflexota</taxon>
        <taxon>Thermoflexia</taxon>
        <taxon>Thermoflexales</taxon>
        <taxon>Thermoflexaceae</taxon>
        <taxon>Thermoflexus</taxon>
    </lineage>
</organism>
<sequence length="389" mass="44322">MSSRKPRVLVLCTGNAARSQMAEGLIRAALGDRVEVFSAGTHPAGYVHPMAIQVMREIGIDISGQRSKSLSEFIGQPFDLVLTVCDDAAEECPVWPGQGERMHIGYPDPGRRAWDEEGMLEEFREVRDRMREELLPALRRWLERWEPEQRMLDRAPAGDYHTGARSGKEGLMQARVMLERDLSAIRQDVLRLGGMVEQAIDRCIEALKRLDVGMAREIIAFDEEINRMRYQIEEACLETIATQQPMASDLRAIIAAMFCATNLERMGDHAKSIAKLTIEMADEPLLKPLIDIPRMAQIAKEMLRQVLEAYVEQDAEKARAAVARDDEVDALDEQVYRELITYMMQDPRTIFRATRLLWISHNLERIADRVTNIAERVIFMVTGELQELN</sequence>
<name>A0A212RE00_9CHLR</name>
<dbReference type="InterPro" id="IPR028366">
    <property type="entry name" value="PhoU"/>
</dbReference>
<gene>
    <name evidence="8" type="ORF">SAMN02746019_00012490</name>
</gene>
<evidence type="ECO:0000256" key="1">
    <source>
        <dbReference type="ARBA" id="ARBA00004496"/>
    </source>
</evidence>
<reference evidence="9" key="1">
    <citation type="submission" date="2017-06" db="EMBL/GenBank/DDBJ databases">
        <authorList>
            <person name="Varghese N."/>
            <person name="Submissions S."/>
        </authorList>
    </citation>
    <scope>NUCLEOTIDE SEQUENCE [LARGE SCALE GENOMIC DNA]</scope>
    <source>
        <strain evidence="9">JAD2</strain>
    </source>
</reference>
<proteinExistence type="inferred from homology"/>
<comment type="similarity">
    <text evidence="2">Belongs to the PhoU family.</text>
</comment>
<dbReference type="PANTHER" id="PTHR42930:SF3">
    <property type="entry name" value="PHOSPHATE-SPECIFIC TRANSPORT SYSTEM ACCESSORY PROTEIN PHOU"/>
    <property type="match status" value="1"/>
</dbReference>
<dbReference type="InterPro" id="IPR026022">
    <property type="entry name" value="PhoU_dom"/>
</dbReference>